<dbReference type="SUPFAM" id="SSF56529">
    <property type="entry name" value="FAH"/>
    <property type="match status" value="1"/>
</dbReference>
<evidence type="ECO:0000256" key="2">
    <source>
        <dbReference type="ARBA" id="ARBA00022723"/>
    </source>
</evidence>
<evidence type="ECO:0000259" key="3">
    <source>
        <dbReference type="Pfam" id="PF01557"/>
    </source>
</evidence>
<dbReference type="RefSeq" id="WP_052021711.1">
    <property type="nucleotide sequence ID" value="NZ_AYXG01000185.1"/>
</dbReference>
<dbReference type="GO" id="GO:0019752">
    <property type="term" value="P:carboxylic acid metabolic process"/>
    <property type="evidence" value="ECO:0007669"/>
    <property type="project" value="UniProtKB-ARBA"/>
</dbReference>
<dbReference type="PATRIC" id="fig|909613.9.peg.4924"/>
<organism evidence="4 5">
    <name type="scientific">Actinokineospora spheciospongiae</name>
    <dbReference type="NCBI Taxonomy" id="909613"/>
    <lineage>
        <taxon>Bacteria</taxon>
        <taxon>Bacillati</taxon>
        <taxon>Actinomycetota</taxon>
        <taxon>Actinomycetes</taxon>
        <taxon>Pseudonocardiales</taxon>
        <taxon>Pseudonocardiaceae</taxon>
        <taxon>Actinokineospora</taxon>
    </lineage>
</organism>
<evidence type="ECO:0000313" key="4">
    <source>
        <dbReference type="EMBL" id="EWC59783.1"/>
    </source>
</evidence>
<evidence type="ECO:0000256" key="1">
    <source>
        <dbReference type="ARBA" id="ARBA00010211"/>
    </source>
</evidence>
<dbReference type="GO" id="GO:0046872">
    <property type="term" value="F:metal ion binding"/>
    <property type="evidence" value="ECO:0007669"/>
    <property type="project" value="UniProtKB-KW"/>
</dbReference>
<dbReference type="Proteomes" id="UP000019277">
    <property type="component" value="Unassembled WGS sequence"/>
</dbReference>
<protein>
    <submittedName>
        <fullName evidence="4">Fumarylacetoacetate hydrolase family protein</fullName>
    </submittedName>
</protein>
<accession>W7IHI8</accession>
<dbReference type="AlphaFoldDB" id="W7IHI8"/>
<sequence length="285" mass="31054">MAYASYEHRGVRRVGELRGSSLVPLEGGTELGLDTGPEWLRDAVRDERAQVPVDEVRLLPVVPRPSKVFCVGLNYLGHVTETKRELPTYPVLFPKFDSSLIGAHDDIVLPPESTQVDYEGELAVVIGRAGRRITEADAPHHVLGYTVANDVTMRDFQYRTHQWVQGKAWDACTPIGPYLIPPDGVNLAGAGIRTVLNGEKVQESDLSMLIFPVPRLIATISTFTALRPGDLILTGTPGGVGYRRDPQVFLTAGDRISVEVDGIGTLNNLVTMEQTDQSTQEGGGQ</sequence>
<dbReference type="Pfam" id="PF01557">
    <property type="entry name" value="FAA_hydrolase"/>
    <property type="match status" value="1"/>
</dbReference>
<proteinExistence type="inferred from homology"/>
<dbReference type="InterPro" id="IPR051121">
    <property type="entry name" value="FAH"/>
</dbReference>
<keyword evidence="4" id="KW-0378">Hydrolase</keyword>
<name>W7IHI8_9PSEU</name>
<comment type="caution">
    <text evidence="4">The sequence shown here is derived from an EMBL/GenBank/DDBJ whole genome shotgun (WGS) entry which is preliminary data.</text>
</comment>
<dbReference type="OrthoDB" id="9805307at2"/>
<dbReference type="InterPro" id="IPR036663">
    <property type="entry name" value="Fumarylacetoacetase_C_sf"/>
</dbReference>
<dbReference type="STRING" id="909613.UO65_4926"/>
<dbReference type="PANTHER" id="PTHR42796:SF4">
    <property type="entry name" value="FUMARYLACETOACETATE HYDROLASE DOMAIN-CONTAINING PROTEIN 2A"/>
    <property type="match status" value="1"/>
</dbReference>
<dbReference type="Gene3D" id="3.90.850.10">
    <property type="entry name" value="Fumarylacetoacetase-like, C-terminal domain"/>
    <property type="match status" value="1"/>
</dbReference>
<keyword evidence="2" id="KW-0479">Metal-binding</keyword>
<dbReference type="GO" id="GO:0016787">
    <property type="term" value="F:hydrolase activity"/>
    <property type="evidence" value="ECO:0007669"/>
    <property type="project" value="UniProtKB-KW"/>
</dbReference>
<dbReference type="InterPro" id="IPR011234">
    <property type="entry name" value="Fumarylacetoacetase-like_C"/>
</dbReference>
<feature type="domain" description="Fumarylacetoacetase-like C-terminal" evidence="3">
    <location>
        <begin position="67"/>
        <end position="270"/>
    </location>
</feature>
<evidence type="ECO:0000313" key="5">
    <source>
        <dbReference type="Proteomes" id="UP000019277"/>
    </source>
</evidence>
<dbReference type="PANTHER" id="PTHR42796">
    <property type="entry name" value="FUMARYLACETOACETATE HYDROLASE DOMAIN-CONTAINING PROTEIN 2A-RELATED"/>
    <property type="match status" value="1"/>
</dbReference>
<dbReference type="FunFam" id="3.90.850.10:FF:000002">
    <property type="entry name" value="2-hydroxyhepta-2,4-diene-1,7-dioate isomerase"/>
    <property type="match status" value="1"/>
</dbReference>
<dbReference type="EMBL" id="AYXG01000185">
    <property type="protein sequence ID" value="EWC59783.1"/>
    <property type="molecule type" value="Genomic_DNA"/>
</dbReference>
<keyword evidence="5" id="KW-1185">Reference proteome</keyword>
<dbReference type="eggNOG" id="COG0179">
    <property type="taxonomic scope" value="Bacteria"/>
</dbReference>
<reference evidence="4 5" key="1">
    <citation type="journal article" date="2014" name="Genome Announc.">
        <title>Draft Genome Sequence of the Antitrypanosomally Active Sponge-Associated Bacterium Actinokineospora sp. Strain EG49.</title>
        <authorList>
            <person name="Harjes J."/>
            <person name="Ryu T."/>
            <person name="Abdelmohsen U.R."/>
            <person name="Moitinho-Silva L."/>
            <person name="Horn H."/>
            <person name="Ravasi T."/>
            <person name="Hentschel U."/>
        </authorList>
    </citation>
    <scope>NUCLEOTIDE SEQUENCE [LARGE SCALE GENOMIC DNA]</scope>
    <source>
        <strain evidence="4 5">EG49</strain>
    </source>
</reference>
<comment type="similarity">
    <text evidence="1">Belongs to the FAH family.</text>
</comment>
<dbReference type="GO" id="GO:0016853">
    <property type="term" value="F:isomerase activity"/>
    <property type="evidence" value="ECO:0007669"/>
    <property type="project" value="UniProtKB-ARBA"/>
</dbReference>
<gene>
    <name evidence="4" type="ORF">UO65_4926</name>
</gene>